<dbReference type="Proteomes" id="UP001237784">
    <property type="component" value="Unassembled WGS sequence"/>
</dbReference>
<dbReference type="GeneID" id="45576474"/>
<accession>A0A0J8F945</accession>
<dbReference type="Proteomes" id="UP000258379">
    <property type="component" value="Unassembled WGS sequence"/>
</dbReference>
<dbReference type="Proteomes" id="UP001240561">
    <property type="component" value="Unassembled WGS sequence"/>
</dbReference>
<feature type="transmembrane region" description="Helical" evidence="1">
    <location>
        <begin position="74"/>
        <end position="94"/>
    </location>
</feature>
<dbReference type="AlphaFoldDB" id="A0A0J8F945"/>
<evidence type="ECO:0000313" key="7">
    <source>
        <dbReference type="Proteomes" id="UP001238969"/>
    </source>
</evidence>
<dbReference type="EMBL" id="JASOLZ010000003">
    <property type="protein sequence ID" value="MDK6861609.1"/>
    <property type="molecule type" value="Genomic_DNA"/>
</dbReference>
<dbReference type="EMBL" id="NNRU01000002">
    <property type="protein sequence ID" value="RFT29645.1"/>
    <property type="molecule type" value="Genomic_DNA"/>
</dbReference>
<reference evidence="5 6" key="1">
    <citation type="submission" date="2017-07" db="EMBL/GenBank/DDBJ databases">
        <title>A comparative genomics approach to explaining the enigmatic role of Gardnerella vaginalis in the vaginal microbiome.</title>
        <authorList>
            <person name="Vancuren S.J."/>
            <person name="Hill J.E."/>
        </authorList>
    </citation>
    <scope>NUCLEOTIDE SEQUENCE [LARGE SCALE GENOMIC DNA]</scope>
    <source>
        <strain evidence="5 6">WP023</strain>
    </source>
</reference>
<evidence type="ECO:0000313" key="4">
    <source>
        <dbReference type="EMBL" id="MDK7063963.1"/>
    </source>
</evidence>
<dbReference type="EMBL" id="JASOGJ010000001">
    <property type="protein sequence ID" value="MDK6695104.1"/>
    <property type="molecule type" value="Genomic_DNA"/>
</dbReference>
<protein>
    <submittedName>
        <fullName evidence="5">Hemolysin</fullName>
    </submittedName>
    <submittedName>
        <fullName evidence="2">YggT family protein</fullName>
    </submittedName>
</protein>
<sequence>MNFVIRLILILNIFINAYLVILFIRAVLDWIPFIFHSFKPNAILQKFTQIIYFMTEPLLRFARKFIPPARLGSISLDVSFMVVYFLLLVLQMFLNMLY</sequence>
<feature type="transmembrane region" description="Helical" evidence="1">
    <location>
        <begin position="7"/>
        <end position="28"/>
    </location>
</feature>
<dbReference type="Proteomes" id="UP001238969">
    <property type="component" value="Unassembled WGS sequence"/>
</dbReference>
<dbReference type="SMR" id="A0A0J8F945"/>
<evidence type="ECO:0000313" key="6">
    <source>
        <dbReference type="Proteomes" id="UP000258379"/>
    </source>
</evidence>
<keyword evidence="1" id="KW-0472">Membrane</keyword>
<name>A0A0J8F945_GARVA</name>
<dbReference type="EMBL" id="JASOME010000006">
    <property type="protein sequence ID" value="MDK7063963.1"/>
    <property type="molecule type" value="Genomic_DNA"/>
</dbReference>
<comment type="caution">
    <text evidence="5">The sequence shown here is derived from an EMBL/GenBank/DDBJ whole genome shotgun (WGS) entry which is preliminary data.</text>
</comment>
<evidence type="ECO:0000313" key="2">
    <source>
        <dbReference type="EMBL" id="MDK6695104.1"/>
    </source>
</evidence>
<dbReference type="Pfam" id="PF02325">
    <property type="entry name" value="CCB3_YggT"/>
    <property type="match status" value="1"/>
</dbReference>
<evidence type="ECO:0000313" key="3">
    <source>
        <dbReference type="EMBL" id="MDK6861609.1"/>
    </source>
</evidence>
<proteinExistence type="predicted"/>
<keyword evidence="1" id="KW-1133">Transmembrane helix</keyword>
<gene>
    <name evidence="5" type="ORF">CG405_02625</name>
    <name evidence="2" type="ORF">QP177_00730</name>
    <name evidence="3" type="ORF">QP355_02990</name>
    <name evidence="4" type="ORF">QP372_05465</name>
</gene>
<organism evidence="5 6">
    <name type="scientific">Gardnerella vaginalis</name>
    <dbReference type="NCBI Taxonomy" id="2702"/>
    <lineage>
        <taxon>Bacteria</taxon>
        <taxon>Bacillati</taxon>
        <taxon>Actinomycetota</taxon>
        <taxon>Actinomycetes</taxon>
        <taxon>Bifidobacteriales</taxon>
        <taxon>Bifidobacteriaceae</taxon>
        <taxon>Gardnerella</taxon>
    </lineage>
</organism>
<evidence type="ECO:0000313" key="5">
    <source>
        <dbReference type="EMBL" id="RFT29645.1"/>
    </source>
</evidence>
<reference evidence="7 8" key="2">
    <citation type="submission" date="2023-05" db="EMBL/GenBank/DDBJ databases">
        <title>Cataloging the Phylogenetic Diversity of Human Bladder Bacteria.</title>
        <authorList>
            <person name="Du J."/>
        </authorList>
    </citation>
    <scope>NUCLEOTIDE SEQUENCE [LARGE SCALE GENOMIC DNA]</scope>
    <source>
        <strain evidence="4">UMB6789</strain>
        <strain evidence="3 7">UMB6972</strain>
        <strain evidence="2 8">UMB9230</strain>
    </source>
</reference>
<dbReference type="RefSeq" id="WP_004116829.1">
    <property type="nucleotide sequence ID" value="NZ_CP033836.1"/>
</dbReference>
<dbReference type="InterPro" id="IPR003425">
    <property type="entry name" value="CCB3/YggT"/>
</dbReference>
<keyword evidence="1" id="KW-0812">Transmembrane</keyword>
<evidence type="ECO:0000256" key="1">
    <source>
        <dbReference type="SAM" id="Phobius"/>
    </source>
</evidence>
<evidence type="ECO:0000313" key="8">
    <source>
        <dbReference type="Proteomes" id="UP001240561"/>
    </source>
</evidence>
<dbReference type="GO" id="GO:0016020">
    <property type="term" value="C:membrane"/>
    <property type="evidence" value="ECO:0007669"/>
    <property type="project" value="InterPro"/>
</dbReference>